<proteinExistence type="predicted"/>
<gene>
    <name evidence="1" type="ORF">BLL36_23450</name>
</gene>
<dbReference type="OrthoDB" id="9004810at2"/>
<evidence type="ECO:0000313" key="2">
    <source>
        <dbReference type="Proteomes" id="UP000189295"/>
    </source>
</evidence>
<reference evidence="1 2" key="1">
    <citation type="submission" date="2016-10" db="EMBL/GenBank/DDBJ databases">
        <title>Pseudomonas lactis sp. nov. and Pseudomonas paralactis sp. nov., isolated from bovine raw milk.</title>
        <authorList>
            <person name="Von Neubeck M."/>
            <person name="Huptas C."/>
            <person name="Glueck C."/>
            <person name="Krewinkel M."/>
            <person name="Stoeckel M."/>
            <person name="Stressler T."/>
            <person name="Fischer L."/>
            <person name="Hinrichs J."/>
            <person name="Scherer S."/>
            <person name="Wenning M."/>
        </authorList>
    </citation>
    <scope>NUCLEOTIDE SEQUENCE [LARGE SCALE GENOMIC DNA]</scope>
    <source>
        <strain evidence="1 2">DSM 17516</strain>
    </source>
</reference>
<sequence>MEKELPFIPRTLVHQHGRHAPLRDSELDPHQAPIVILGEAGMGKSRLLAQLASQAGWQIVRADEIELVGNVASTVMLIDALDETTDAADNALKAVLQELKRRSCPPFIISCRASDWSHAKHARWIQAAYGKEPTELRLQPLDDEGIQALLRAYLPSEQVITLLSHLERFGLTHWLGNPHTLKLIAESAKHGKLPVSRSELFRHAVEQLVSEHNDLKTNKAFAIKDAVELAGAVCAALLLTGHTVISRQAQPARSTDVSIIELRQLPNTDRIEDLLGTRLFRVLDANRFECIHRSIAEYLAAHWLAQEPLSRITRSRLLAMFHQHGIVPSGLRGMHAWLCMNPKLAQRVICMDPAGVIENADLAGLDPASTTLLLEKLEECYSSNPMALSWWRPGAAVELASKGLVGELVNIGAGRSKPVHLRLLVLESLDASAKLEPFKNRLSAVMLDSTDVYGARRAALQALLALLSGDESLECIRALHAGADPDSVRLAFDLACLVDFDGVENELLAALIIGCSDQNDRFGELWDKFAPVKSDFPASRRTSLLNCLIDQAPAELFSTEFYTRQVDEFRELLTALTLAAMTDSTLSPAQAWRAFSFLCSVPLYPMLDPSITERLAADHAFRRAVQQHVLFDCTDGESLDERHERLQEIGLDCSESDAIEMLARLDADDLEDERWKALISLIHHDNEHGVRLRASALLFAGSHPQRLAWASNIELDFRRQANRERQLRENRTRAEQDRHDATTRLNEHKAAMAAISKGDQRYLMIPAQAYLRGSRHNLDAGAGNGAVVQWAGDELATAVFQGFENYLRNIQARLSAEAISQHFALLSQYKRNDQDVALTELSAEIVLAAAIEHVRTRISLECLTTEALFAIFLSLKQLPFKAPDTLETLVYKTLGERKLLMEAIKLWFEPCLLIGEFIPQLYPANPEIYKQTEKILTKLASDWLECRPDLPEAAQYWCLQHLASNEPRAVPRALQHWGSGNSRPMPLFIEAAQLIVNFEEKSALLDCTPVNPELLLALSEFQMHTPSVATTSWIIERFRGWYPMIGWLKGNLIDEDWSKPPSEYLQRLIFQLSEQQTNEAHSAMDLLCEASRDSYTDYLCERRTLQRQNGQELAYQPLTLEMLLAIKFDGPPRTGADLLAFILEQLEDIQRRIKNDELSSWKLFYMDDGETPQLEGRCRDRLIGMFEHVTAGIRFDPERQVVDQKRVDIMCETMGITLPIEIKRAWNGQLWNAADQQLDDGYVSFHNGSGLGIYLVLWFGEHSKKPRRPADGSPPPSSPEQLKMMLVERSKAATQGRVAVVVLDMTHSRRAK</sequence>
<accession>A0A1V2JZF1</accession>
<organism evidence="1 2">
    <name type="scientific">Pseudomonas cedrina subsp. cedrina</name>
    <dbReference type="NCBI Taxonomy" id="76762"/>
    <lineage>
        <taxon>Bacteria</taxon>
        <taxon>Pseudomonadati</taxon>
        <taxon>Pseudomonadota</taxon>
        <taxon>Gammaproteobacteria</taxon>
        <taxon>Pseudomonadales</taxon>
        <taxon>Pseudomonadaceae</taxon>
        <taxon>Pseudomonas</taxon>
    </lineage>
</organism>
<dbReference type="RefSeq" id="WP_076954086.1">
    <property type="nucleotide sequence ID" value="NZ_MNPW01000013.1"/>
</dbReference>
<protein>
    <submittedName>
        <fullName evidence="1">Uncharacterized protein</fullName>
    </submittedName>
</protein>
<dbReference type="InterPro" id="IPR027417">
    <property type="entry name" value="P-loop_NTPase"/>
</dbReference>
<dbReference type="EMBL" id="MNPW01000013">
    <property type="protein sequence ID" value="ONH50872.1"/>
    <property type="molecule type" value="Genomic_DNA"/>
</dbReference>
<comment type="caution">
    <text evidence="1">The sequence shown here is derived from an EMBL/GenBank/DDBJ whole genome shotgun (WGS) entry which is preliminary data.</text>
</comment>
<dbReference type="Gene3D" id="3.40.50.300">
    <property type="entry name" value="P-loop containing nucleotide triphosphate hydrolases"/>
    <property type="match status" value="1"/>
</dbReference>
<dbReference type="SUPFAM" id="SSF52540">
    <property type="entry name" value="P-loop containing nucleoside triphosphate hydrolases"/>
    <property type="match status" value="1"/>
</dbReference>
<evidence type="ECO:0000313" key="1">
    <source>
        <dbReference type="EMBL" id="ONH50872.1"/>
    </source>
</evidence>
<dbReference type="Proteomes" id="UP000189295">
    <property type="component" value="Unassembled WGS sequence"/>
</dbReference>
<name>A0A1V2JZF1_PSECE</name>